<gene>
    <name evidence="13" type="ORF">L4923_22175</name>
</gene>
<evidence type="ECO:0000256" key="6">
    <source>
        <dbReference type="ARBA" id="ARBA00022692"/>
    </source>
</evidence>
<dbReference type="InterPro" id="IPR006144">
    <property type="entry name" value="Secretion_HlyD_CS"/>
</dbReference>
<dbReference type="Pfam" id="PF26002">
    <property type="entry name" value="Beta-barrel_AprE"/>
    <property type="match status" value="1"/>
</dbReference>
<evidence type="ECO:0000313" key="14">
    <source>
        <dbReference type="Proteomes" id="UP001201701"/>
    </source>
</evidence>
<feature type="domain" description="AprE-like long alpha-helical hairpin" evidence="11">
    <location>
        <begin position="89"/>
        <end position="274"/>
    </location>
</feature>
<dbReference type="RefSeq" id="WP_239369202.1">
    <property type="nucleotide sequence ID" value="NZ_JAKREW010000028.1"/>
</dbReference>
<evidence type="ECO:0000256" key="10">
    <source>
        <dbReference type="SAM" id="Coils"/>
    </source>
</evidence>
<keyword evidence="8" id="KW-0472">Membrane</keyword>
<dbReference type="PANTHER" id="PTHR30386">
    <property type="entry name" value="MEMBRANE FUSION SUBUNIT OF EMRAB-TOLC MULTIDRUG EFFLUX PUMP"/>
    <property type="match status" value="1"/>
</dbReference>
<sequence>MLARDDRPPLFATATVAIVGLLLVVFVGWSSFAEIDEIARGEGKVIPASKTQIIQTSEAGVVQEIAVKIGQVVKKDDLIIRLDNTLNSSSLGEQQAKARALRARVARLKQEQGGKIGDPFICPAEIRKNAPEICDNEEKLLNARQDNFNNKLSVLKSRLEQRQKELDEANANLDRLSRNREVSAREAKLVNSMAQKGLIAQTEQLRVEREQTELAGQIKLAGETILRGKAAINEAQLQVNEVNLELQQEALNDLTQTLADLSVVEETIRGATDRVARTDIRSPVDGIVNTLDVNTLGAFVQPGAVVAGIVPTSETLLVEARVSPRDVAFIRPEQDALIKITAYDFSIFGGIEGKVANITADSLVDEKTGEPYYQVRVATEKSTLQRDGKTYSIIPGMICSVDIKTGRKTILSYLLKPINKAREEAMRER</sequence>
<evidence type="ECO:0000256" key="2">
    <source>
        <dbReference type="ARBA" id="ARBA00009477"/>
    </source>
</evidence>
<evidence type="ECO:0000256" key="4">
    <source>
        <dbReference type="ARBA" id="ARBA00022475"/>
    </source>
</evidence>
<dbReference type="InterPro" id="IPR010129">
    <property type="entry name" value="T1SS_HlyD"/>
</dbReference>
<keyword evidence="6" id="KW-0812">Transmembrane</keyword>
<dbReference type="Pfam" id="PF25994">
    <property type="entry name" value="HH_AprE"/>
    <property type="match status" value="1"/>
</dbReference>
<dbReference type="InterPro" id="IPR058781">
    <property type="entry name" value="HH_AprE-like"/>
</dbReference>
<evidence type="ECO:0000256" key="8">
    <source>
        <dbReference type="ARBA" id="ARBA00023136"/>
    </source>
</evidence>
<comment type="subcellular location">
    <subcellularLocation>
        <location evidence="1 9">Cell inner membrane</location>
        <topology evidence="1 9">Single-pass membrane protein</topology>
    </subcellularLocation>
</comment>
<accession>A0ABS9QMC9</accession>
<keyword evidence="5 9" id="KW-0997">Cell inner membrane</keyword>
<evidence type="ECO:0000313" key="13">
    <source>
        <dbReference type="EMBL" id="MCG7507749.1"/>
    </source>
</evidence>
<dbReference type="Proteomes" id="UP001201701">
    <property type="component" value="Unassembled WGS sequence"/>
</dbReference>
<name>A0ABS9QMC9_9HYPH</name>
<protein>
    <recommendedName>
        <fullName evidence="9">Membrane fusion protein (MFP) family protein</fullName>
    </recommendedName>
</protein>
<dbReference type="EMBL" id="JAKREW010000028">
    <property type="protein sequence ID" value="MCG7507749.1"/>
    <property type="molecule type" value="Genomic_DNA"/>
</dbReference>
<reference evidence="13 14" key="1">
    <citation type="submission" date="2022-02" db="EMBL/GenBank/DDBJ databases">
        <title>Draft genome sequence of Mezorhizobium retamae strain IRAMC:0171 isolated from Retama raetam nodules.</title>
        <authorList>
            <person name="Bengaied R."/>
            <person name="Sbissi I."/>
            <person name="Huber K."/>
            <person name="Ghodbane F."/>
            <person name="Nouioui I."/>
            <person name="Tarhouni M."/>
            <person name="Gtari M."/>
        </authorList>
    </citation>
    <scope>NUCLEOTIDE SEQUENCE [LARGE SCALE GENOMIC DNA]</scope>
    <source>
        <strain evidence="13 14">IRAMC:0171</strain>
    </source>
</reference>
<proteinExistence type="inferred from homology"/>
<dbReference type="PRINTS" id="PR01490">
    <property type="entry name" value="RTXTOXIND"/>
</dbReference>
<dbReference type="PANTHER" id="PTHR30386:SF26">
    <property type="entry name" value="TRANSPORT PROTEIN COMB"/>
    <property type="match status" value="1"/>
</dbReference>
<organism evidence="13 14">
    <name type="scientific">Mesorhizobium retamae</name>
    <dbReference type="NCBI Taxonomy" id="2912854"/>
    <lineage>
        <taxon>Bacteria</taxon>
        <taxon>Pseudomonadati</taxon>
        <taxon>Pseudomonadota</taxon>
        <taxon>Alphaproteobacteria</taxon>
        <taxon>Hyphomicrobiales</taxon>
        <taxon>Phyllobacteriaceae</taxon>
        <taxon>Mesorhizobium</taxon>
    </lineage>
</organism>
<evidence type="ECO:0000256" key="7">
    <source>
        <dbReference type="ARBA" id="ARBA00022989"/>
    </source>
</evidence>
<evidence type="ECO:0000259" key="12">
    <source>
        <dbReference type="Pfam" id="PF26002"/>
    </source>
</evidence>
<keyword evidence="7" id="KW-1133">Transmembrane helix</keyword>
<keyword evidence="3 9" id="KW-0813">Transport</keyword>
<dbReference type="InterPro" id="IPR058982">
    <property type="entry name" value="Beta-barrel_AprE"/>
</dbReference>
<dbReference type="NCBIfam" id="TIGR01843">
    <property type="entry name" value="type_I_hlyD"/>
    <property type="match status" value="1"/>
</dbReference>
<evidence type="ECO:0000256" key="1">
    <source>
        <dbReference type="ARBA" id="ARBA00004377"/>
    </source>
</evidence>
<evidence type="ECO:0000256" key="9">
    <source>
        <dbReference type="RuleBase" id="RU365093"/>
    </source>
</evidence>
<dbReference type="PROSITE" id="PS00543">
    <property type="entry name" value="HLYD_FAMILY"/>
    <property type="match status" value="1"/>
</dbReference>
<comment type="caution">
    <text evidence="13">The sequence shown here is derived from an EMBL/GenBank/DDBJ whole genome shotgun (WGS) entry which is preliminary data.</text>
</comment>
<evidence type="ECO:0000259" key="11">
    <source>
        <dbReference type="Pfam" id="PF25994"/>
    </source>
</evidence>
<dbReference type="Gene3D" id="2.40.30.170">
    <property type="match status" value="1"/>
</dbReference>
<keyword evidence="4 9" id="KW-1003">Cell membrane</keyword>
<keyword evidence="14" id="KW-1185">Reference proteome</keyword>
<evidence type="ECO:0000256" key="3">
    <source>
        <dbReference type="ARBA" id="ARBA00022448"/>
    </source>
</evidence>
<feature type="coiled-coil region" evidence="10">
    <location>
        <begin position="145"/>
        <end position="186"/>
    </location>
</feature>
<keyword evidence="10" id="KW-0175">Coiled coil</keyword>
<dbReference type="Gene3D" id="2.40.50.100">
    <property type="match status" value="1"/>
</dbReference>
<comment type="similarity">
    <text evidence="2 9">Belongs to the membrane fusion protein (MFP) (TC 8.A.1) family.</text>
</comment>
<dbReference type="InterPro" id="IPR050739">
    <property type="entry name" value="MFP"/>
</dbReference>
<feature type="domain" description="AprE-like beta-barrel" evidence="12">
    <location>
        <begin position="316"/>
        <end position="406"/>
    </location>
</feature>
<evidence type="ECO:0000256" key="5">
    <source>
        <dbReference type="ARBA" id="ARBA00022519"/>
    </source>
</evidence>